<dbReference type="Pfam" id="PF14905">
    <property type="entry name" value="OMP_b-brl_3"/>
    <property type="match status" value="1"/>
</dbReference>
<comment type="caution">
    <text evidence="11">The sequence shown here is derived from an EMBL/GenBank/DDBJ whole genome shotgun (WGS) entry which is preliminary data.</text>
</comment>
<evidence type="ECO:0000256" key="8">
    <source>
        <dbReference type="PROSITE-ProRule" id="PRU01360"/>
    </source>
</evidence>
<evidence type="ECO:0000256" key="1">
    <source>
        <dbReference type="ARBA" id="ARBA00004571"/>
    </source>
</evidence>
<dbReference type="Proteomes" id="UP000636010">
    <property type="component" value="Unassembled WGS sequence"/>
</dbReference>
<keyword evidence="3 8" id="KW-1134">Transmembrane beta strand</keyword>
<feature type="domain" description="TonB-dependent receptor plug" evidence="9">
    <location>
        <begin position="135"/>
        <end position="224"/>
    </location>
</feature>
<dbReference type="Pfam" id="PF13715">
    <property type="entry name" value="CarbopepD_reg_2"/>
    <property type="match status" value="1"/>
</dbReference>
<dbReference type="Gene3D" id="2.170.130.10">
    <property type="entry name" value="TonB-dependent receptor, plug domain"/>
    <property type="match status" value="1"/>
</dbReference>
<evidence type="ECO:0000256" key="7">
    <source>
        <dbReference type="ARBA" id="ARBA00023237"/>
    </source>
</evidence>
<name>A0ABQ1M3F8_9BACT</name>
<evidence type="ECO:0000259" key="9">
    <source>
        <dbReference type="Pfam" id="PF07715"/>
    </source>
</evidence>
<protein>
    <submittedName>
        <fullName evidence="11">TonB-dependent receptor</fullName>
    </submittedName>
</protein>
<keyword evidence="11" id="KW-0675">Receptor</keyword>
<dbReference type="SUPFAM" id="SSF49464">
    <property type="entry name" value="Carboxypeptidase regulatory domain-like"/>
    <property type="match status" value="1"/>
</dbReference>
<proteinExistence type="inferred from homology"/>
<evidence type="ECO:0000256" key="5">
    <source>
        <dbReference type="ARBA" id="ARBA00022729"/>
    </source>
</evidence>
<dbReference type="SUPFAM" id="SSF56935">
    <property type="entry name" value="Porins"/>
    <property type="match status" value="1"/>
</dbReference>
<keyword evidence="2 8" id="KW-0813">Transport</keyword>
<dbReference type="InterPro" id="IPR039426">
    <property type="entry name" value="TonB-dep_rcpt-like"/>
</dbReference>
<dbReference type="Gene3D" id="2.40.170.20">
    <property type="entry name" value="TonB-dependent receptor, beta-barrel domain"/>
    <property type="match status" value="1"/>
</dbReference>
<dbReference type="InterPro" id="IPR037066">
    <property type="entry name" value="Plug_dom_sf"/>
</dbReference>
<evidence type="ECO:0000256" key="4">
    <source>
        <dbReference type="ARBA" id="ARBA00022692"/>
    </source>
</evidence>
<keyword evidence="6 8" id="KW-0472">Membrane</keyword>
<organism evidence="11 12">
    <name type="scientific">Marivirga lumbricoides</name>
    <dbReference type="NCBI Taxonomy" id="1046115"/>
    <lineage>
        <taxon>Bacteria</taxon>
        <taxon>Pseudomonadati</taxon>
        <taxon>Bacteroidota</taxon>
        <taxon>Cytophagia</taxon>
        <taxon>Cytophagales</taxon>
        <taxon>Marivirgaceae</taxon>
        <taxon>Marivirga</taxon>
    </lineage>
</organism>
<evidence type="ECO:0000313" key="11">
    <source>
        <dbReference type="EMBL" id="GGC30918.1"/>
    </source>
</evidence>
<keyword evidence="5" id="KW-0732">Signal</keyword>
<gene>
    <name evidence="11" type="ORF">GCM10011506_15440</name>
</gene>
<dbReference type="EMBL" id="BMEC01000004">
    <property type="protein sequence ID" value="GGC30918.1"/>
    <property type="molecule type" value="Genomic_DNA"/>
</dbReference>
<dbReference type="PROSITE" id="PS52016">
    <property type="entry name" value="TONB_DEPENDENT_REC_3"/>
    <property type="match status" value="1"/>
</dbReference>
<keyword evidence="7 8" id="KW-0998">Cell outer membrane</keyword>
<comment type="similarity">
    <text evidence="8">Belongs to the TonB-dependent receptor family.</text>
</comment>
<evidence type="ECO:0000256" key="2">
    <source>
        <dbReference type="ARBA" id="ARBA00022448"/>
    </source>
</evidence>
<dbReference type="InterPro" id="IPR036942">
    <property type="entry name" value="Beta-barrel_TonB_sf"/>
</dbReference>
<keyword evidence="4 8" id="KW-0812">Transmembrane</keyword>
<dbReference type="Pfam" id="PF07715">
    <property type="entry name" value="Plug"/>
    <property type="match status" value="1"/>
</dbReference>
<dbReference type="PANTHER" id="PTHR30069">
    <property type="entry name" value="TONB-DEPENDENT OUTER MEMBRANE RECEPTOR"/>
    <property type="match status" value="1"/>
</dbReference>
<evidence type="ECO:0000313" key="12">
    <source>
        <dbReference type="Proteomes" id="UP000636010"/>
    </source>
</evidence>
<evidence type="ECO:0000256" key="3">
    <source>
        <dbReference type="ARBA" id="ARBA00022452"/>
    </source>
</evidence>
<dbReference type="InterPro" id="IPR008969">
    <property type="entry name" value="CarboxyPept-like_regulatory"/>
</dbReference>
<dbReference type="Gene3D" id="2.60.40.1120">
    <property type="entry name" value="Carboxypeptidase-like, regulatory domain"/>
    <property type="match status" value="1"/>
</dbReference>
<dbReference type="InterPro" id="IPR012910">
    <property type="entry name" value="Plug_dom"/>
</dbReference>
<feature type="domain" description="Outer membrane protein beta-barrel" evidence="10">
    <location>
        <begin position="381"/>
        <end position="783"/>
    </location>
</feature>
<dbReference type="InterPro" id="IPR041700">
    <property type="entry name" value="OMP_b-brl_3"/>
</dbReference>
<reference evidence="12" key="1">
    <citation type="journal article" date="2019" name="Int. J. Syst. Evol. Microbiol.">
        <title>The Global Catalogue of Microorganisms (GCM) 10K type strain sequencing project: providing services to taxonomists for standard genome sequencing and annotation.</title>
        <authorList>
            <consortium name="The Broad Institute Genomics Platform"/>
            <consortium name="The Broad Institute Genome Sequencing Center for Infectious Disease"/>
            <person name="Wu L."/>
            <person name="Ma J."/>
        </authorList>
    </citation>
    <scope>NUCLEOTIDE SEQUENCE [LARGE SCALE GENOMIC DNA]</scope>
    <source>
        <strain evidence="12">CGMCC 1.10832</strain>
    </source>
</reference>
<comment type="subcellular location">
    <subcellularLocation>
        <location evidence="1 8">Cell outer membrane</location>
        <topology evidence="1 8">Multi-pass membrane protein</topology>
    </subcellularLocation>
</comment>
<evidence type="ECO:0000256" key="6">
    <source>
        <dbReference type="ARBA" id="ARBA00023136"/>
    </source>
</evidence>
<evidence type="ECO:0000259" key="10">
    <source>
        <dbReference type="Pfam" id="PF14905"/>
    </source>
</evidence>
<sequence length="814" mass="90027">MALSLQLNAQQRGDYGAANSQITGKVTGTVVDEATKEAIPYATVVIKSLKNGETINGVITEADGSFKILNVKLGQYQLQVSFVGYTSLQQTIELTPKSPDVNIENIALKTDTDVLDEVVVAGQREVIENKIDRIVYNAEQDVANTGGDASDVLRRAPLLSVDQDGNVSLRGSQNIQILINGKPSSMFGSSPGDALKMIPADQIKNVEVITSPSAKYDGEGTAGIINIITKKQTPQGFAGNVDVTAGTRINRGVVGLNAGAGRFGFNANASTFYSWPQTAINEFYQRTTNAQGEEFIREQNGENESNRLGYFGNIGAFYDFNAFHSLSTALRLRGFNSNSDGTNIVENTSPSEVITFDRYTDNSSQNAGYEWSLDYIMKFPDQPGRELSASYKIDGNINNTQFEIEQLAAAPNYEVANNNNDGNNRENTIQIDYVHPFGETFKLESGFKSILRDIESDFEYETKPEGANEFVIVDNRTDIFYYDQDVYAGYISSQYNITKKLGLIAGVRYEYTGLNGSFRDATEQNFDRQSYENWLPSVIVSQKFGKVSSVKASYNRRIQRPSLRNVNPYEQIGNIGNVSFGNPTLNPELSDNFELGYNTFVKGTSINLSVFYNQINQVIQSVVIPISTDTVGTTFDNVGQQENVGANLFISTQLFKIWTIRGGINANYFMADGVIEGNNVSNTALLLSGNINSSIKLKGDWVIDMFGFARPRQQTLQGFNPSFSIFGLGAKKTIWDERGSIGVSIIEPFMERKSFESEIESENLYQRSNFAIPFRSFGITFGYKFGKLDYKARQRRSKISNEDQKGGDDAGQSF</sequence>
<dbReference type="PANTHER" id="PTHR30069:SF29">
    <property type="entry name" value="HEMOGLOBIN AND HEMOGLOBIN-HAPTOGLOBIN-BINDING PROTEIN 1-RELATED"/>
    <property type="match status" value="1"/>
</dbReference>
<keyword evidence="12" id="KW-1185">Reference proteome</keyword>
<accession>A0ABQ1M3F8</accession>